<keyword evidence="7" id="KW-0067">ATP-binding</keyword>
<evidence type="ECO:0000259" key="11">
    <source>
        <dbReference type="PROSITE" id="PS50109"/>
    </source>
</evidence>
<dbReference type="InterPro" id="IPR036890">
    <property type="entry name" value="HATPase_C_sf"/>
</dbReference>
<comment type="caution">
    <text evidence="13">The sequence shown here is derived from an EMBL/GenBank/DDBJ whole genome shotgun (WGS) entry which is preliminary data.</text>
</comment>
<evidence type="ECO:0000256" key="4">
    <source>
        <dbReference type="ARBA" id="ARBA00022679"/>
    </source>
</evidence>
<evidence type="ECO:0000313" key="14">
    <source>
        <dbReference type="Proteomes" id="UP000245202"/>
    </source>
</evidence>
<evidence type="ECO:0000256" key="5">
    <source>
        <dbReference type="ARBA" id="ARBA00022741"/>
    </source>
</evidence>
<evidence type="ECO:0000256" key="7">
    <source>
        <dbReference type="ARBA" id="ARBA00022840"/>
    </source>
</evidence>
<evidence type="ECO:0000256" key="9">
    <source>
        <dbReference type="PROSITE-ProRule" id="PRU00169"/>
    </source>
</evidence>
<dbReference type="InterPro" id="IPR003594">
    <property type="entry name" value="HATPase_dom"/>
</dbReference>
<dbReference type="PANTHER" id="PTHR43047:SF72">
    <property type="entry name" value="OSMOSENSING HISTIDINE PROTEIN KINASE SLN1"/>
    <property type="match status" value="1"/>
</dbReference>
<feature type="transmembrane region" description="Helical" evidence="10">
    <location>
        <begin position="314"/>
        <end position="333"/>
    </location>
</feature>
<evidence type="ECO:0000256" key="6">
    <source>
        <dbReference type="ARBA" id="ARBA00022777"/>
    </source>
</evidence>
<reference evidence="13 14" key="1">
    <citation type="submission" date="2017-08" db="EMBL/GenBank/DDBJ databases">
        <title>Substantial Increase in Enzyme Production by Combined Drug-Resistance Mutations in Paenibacillus agaridevorans.</title>
        <authorList>
            <person name="Tanaka Y."/>
            <person name="Funane K."/>
            <person name="Hosaka T."/>
            <person name="Shiwa Y."/>
            <person name="Fujita N."/>
            <person name="Miyazaki T."/>
            <person name="Yoshikawa H."/>
            <person name="Murakami K."/>
            <person name="Kasahara K."/>
            <person name="Inaoka T."/>
            <person name="Hiraga Y."/>
            <person name="Ochi K."/>
        </authorList>
    </citation>
    <scope>NUCLEOTIDE SEQUENCE [LARGE SCALE GENOMIC DNA]</scope>
    <source>
        <strain evidence="13 14">T-3040</strain>
    </source>
</reference>
<feature type="transmembrane region" description="Helical" evidence="10">
    <location>
        <begin position="371"/>
        <end position="387"/>
    </location>
</feature>
<dbReference type="Gene3D" id="3.30.565.10">
    <property type="entry name" value="Histidine kinase-like ATPase, C-terminal domain"/>
    <property type="match status" value="2"/>
</dbReference>
<dbReference type="InterPro" id="IPR004358">
    <property type="entry name" value="Sig_transdc_His_kin-like_C"/>
</dbReference>
<dbReference type="InterPro" id="IPR003661">
    <property type="entry name" value="HisK_dim/P_dom"/>
</dbReference>
<dbReference type="SMART" id="SM00388">
    <property type="entry name" value="HisKA"/>
    <property type="match status" value="1"/>
</dbReference>
<dbReference type="Pfam" id="PF07695">
    <property type="entry name" value="7TMR-DISM_7TM"/>
    <property type="match status" value="1"/>
</dbReference>
<organism evidence="13 14">
    <name type="scientific">Paenibacillus agaridevorans</name>
    <dbReference type="NCBI Taxonomy" id="171404"/>
    <lineage>
        <taxon>Bacteria</taxon>
        <taxon>Bacillati</taxon>
        <taxon>Bacillota</taxon>
        <taxon>Bacilli</taxon>
        <taxon>Bacillales</taxon>
        <taxon>Paenibacillaceae</taxon>
        <taxon>Paenibacillus</taxon>
    </lineage>
</organism>
<keyword evidence="10" id="KW-0472">Membrane</keyword>
<keyword evidence="4" id="KW-0808">Transferase</keyword>
<dbReference type="Proteomes" id="UP000245202">
    <property type="component" value="Unassembled WGS sequence"/>
</dbReference>
<proteinExistence type="predicted"/>
<keyword evidence="14" id="KW-1185">Reference proteome</keyword>
<dbReference type="SUPFAM" id="SSF52172">
    <property type="entry name" value="CheY-like"/>
    <property type="match status" value="1"/>
</dbReference>
<dbReference type="PRINTS" id="PR00344">
    <property type="entry name" value="BCTRLSENSOR"/>
</dbReference>
<feature type="transmembrane region" description="Helical" evidence="10">
    <location>
        <begin position="249"/>
        <end position="266"/>
    </location>
</feature>
<dbReference type="SMART" id="SM00448">
    <property type="entry name" value="REC"/>
    <property type="match status" value="1"/>
</dbReference>
<protein>
    <recommendedName>
        <fullName evidence="2">histidine kinase</fullName>
        <ecNumber evidence="2">2.7.13.3</ecNumber>
    </recommendedName>
</protein>
<dbReference type="Pfam" id="PF00512">
    <property type="entry name" value="HisKA"/>
    <property type="match status" value="1"/>
</dbReference>
<dbReference type="Pfam" id="PF02518">
    <property type="entry name" value="HATPase_c"/>
    <property type="match status" value="2"/>
</dbReference>
<feature type="transmembrane region" description="Helical" evidence="10">
    <location>
        <begin position="17"/>
        <end position="38"/>
    </location>
</feature>
<feature type="transmembrane region" description="Helical" evidence="10">
    <location>
        <begin position="218"/>
        <end position="237"/>
    </location>
</feature>
<gene>
    <name evidence="13" type="ORF">PAT3040_03289</name>
</gene>
<keyword evidence="10" id="KW-1133">Transmembrane helix</keyword>
<dbReference type="InterPro" id="IPR001789">
    <property type="entry name" value="Sig_transdc_resp-reg_receiver"/>
</dbReference>
<dbReference type="GO" id="GO:0009927">
    <property type="term" value="F:histidine phosphotransfer kinase activity"/>
    <property type="evidence" value="ECO:0007669"/>
    <property type="project" value="TreeGrafter"/>
</dbReference>
<name>A0A2R5EQ42_9BACL</name>
<dbReference type="PROSITE" id="PS50109">
    <property type="entry name" value="HIS_KIN"/>
    <property type="match status" value="2"/>
</dbReference>
<dbReference type="InterPro" id="IPR011623">
    <property type="entry name" value="7TMR_DISM_rcpt_extracell_dom1"/>
</dbReference>
<keyword evidence="3 9" id="KW-0597">Phosphoprotein</keyword>
<dbReference type="InterPro" id="IPR036097">
    <property type="entry name" value="HisK_dim/P_sf"/>
</dbReference>
<evidence type="ECO:0000256" key="8">
    <source>
        <dbReference type="ARBA" id="ARBA00023012"/>
    </source>
</evidence>
<keyword evidence="5" id="KW-0547">Nucleotide-binding</keyword>
<dbReference type="SUPFAM" id="SSF47384">
    <property type="entry name" value="Homodimeric domain of signal transducing histidine kinase"/>
    <property type="match status" value="1"/>
</dbReference>
<feature type="transmembrane region" description="Helical" evidence="10">
    <location>
        <begin position="339"/>
        <end position="359"/>
    </location>
</feature>
<feature type="domain" description="Response regulatory" evidence="12">
    <location>
        <begin position="702"/>
        <end position="819"/>
    </location>
</feature>
<sequence>MELEDWSRMAYMYNKHIVLFGMIVIFGLVNIFSVYQWLSPSDRKIEAVDGLLDARGWSFADDGVLELRGEWELYENMLLGPDDFRADAARLESSREVVQVPGSLKKMFTSGYNNGHGAATYRLLLQVNETGIYSLRANKIRLSSRIYINGFDIGGNGNPSMAAEQFVPSNAPFFGSVMLEQGVAEIIIQVASYDYLGGGVVQAPDFGFTNDVKAQLDAARLADMTLITIMLAFGLYYAGMFRQWGKERYLMHFCLFCLSTGLFFSIDNEILAMILFPELPFSLLQKLIFILSLFAFYFFATYVHNYLGQQKNVVFVWLSRFAYVFLALIIVLPNRYLTSTLWLAIPVQFAVFATIVYSVFRSRSRGVHGSYYTLLGVFFLIVTWLFAQLRYQLALDNPFYMIVTPLLLVLSQALLMSERLQENFRKSTQLAEQLLIYDRQKDDFLVKTSHELRTPLHGIINLSQSLLDNRDRPLQDDHRDNIRLLHLMGRRLAGIVHDILDMNRIKHGQLLIHPTSVNLGNSVQFVMETLSIAPVNKEVRLVNGLPNELPLVIADENRLKQILHNLLENGLNFTESGTVSIAAKRKDDLLVVTVTDTGIGIPAQALAEIFQPFVKYEDEGKDPVRRSFGIGLGMGLGITKQLVELHGGKLHVESTVGRGSTFSFTLPIDKQSEEAAAAMEGEPSAIDMMSGVSQGDLEAQFHVLIVDDEPSNIKVLIDAVTSLRYGYTAVNSGEEALEALRGSPNPDLILLDLMLTGISGREVCRAIRSTQGLAELPVLMLTASGQTGDIVASFAAGANDIVQKPFELAELKARMQSLLAMKSSSENAIRREMDFLQAQITPHFLYNTLNSLVGLSYKDTDKLRETINHLTTYLRSKFTFVFDSEMVALSRELELVKAYTAIEQLRFGQRLQIHYEADEKLHCMMPPLTLQPIVENAVRHGIGQKPSGGTVHIAVRRIGAAIEIVVEDDGVGMSEDKLHMLEQGKSGGIGISNVNRRLQMLYGHRLDISSSEGHGTRVKLEIPCSAISDE</sequence>
<keyword evidence="6" id="KW-0418">Kinase</keyword>
<dbReference type="GO" id="GO:0005524">
    <property type="term" value="F:ATP binding"/>
    <property type="evidence" value="ECO:0007669"/>
    <property type="project" value="UniProtKB-KW"/>
</dbReference>
<feature type="modified residue" description="4-aspartylphosphate" evidence="9">
    <location>
        <position position="752"/>
    </location>
</feature>
<dbReference type="Pfam" id="PF06580">
    <property type="entry name" value="His_kinase"/>
    <property type="match status" value="1"/>
</dbReference>
<dbReference type="Gene3D" id="1.10.287.130">
    <property type="match status" value="1"/>
</dbReference>
<evidence type="ECO:0000256" key="2">
    <source>
        <dbReference type="ARBA" id="ARBA00012438"/>
    </source>
</evidence>
<evidence type="ECO:0000259" key="12">
    <source>
        <dbReference type="PROSITE" id="PS50110"/>
    </source>
</evidence>
<dbReference type="InterPro" id="IPR010559">
    <property type="entry name" value="Sig_transdc_His_kin_internal"/>
</dbReference>
<dbReference type="CDD" id="cd00082">
    <property type="entry name" value="HisKA"/>
    <property type="match status" value="1"/>
</dbReference>
<dbReference type="Gene3D" id="3.40.50.2300">
    <property type="match status" value="1"/>
</dbReference>
<evidence type="ECO:0000256" key="3">
    <source>
        <dbReference type="ARBA" id="ARBA00022553"/>
    </source>
</evidence>
<dbReference type="PROSITE" id="PS50110">
    <property type="entry name" value="RESPONSE_REGULATORY"/>
    <property type="match status" value="1"/>
</dbReference>
<feature type="transmembrane region" description="Helical" evidence="10">
    <location>
        <begin position="286"/>
        <end position="307"/>
    </location>
</feature>
<feature type="domain" description="Histidine kinase" evidence="11">
    <location>
        <begin position="840"/>
        <end position="1026"/>
    </location>
</feature>
<dbReference type="Pfam" id="PF00072">
    <property type="entry name" value="Response_reg"/>
    <property type="match status" value="1"/>
</dbReference>
<dbReference type="SMART" id="SM00387">
    <property type="entry name" value="HATPase_c"/>
    <property type="match status" value="2"/>
</dbReference>
<keyword evidence="8" id="KW-0902">Two-component regulatory system</keyword>
<comment type="catalytic activity">
    <reaction evidence="1">
        <text>ATP + protein L-histidine = ADP + protein N-phospho-L-histidine.</text>
        <dbReference type="EC" id="2.7.13.3"/>
    </reaction>
</comment>
<evidence type="ECO:0000313" key="13">
    <source>
        <dbReference type="EMBL" id="GBG08697.1"/>
    </source>
</evidence>
<accession>A0A2R5EQ42</accession>
<dbReference type="GO" id="GO:0000155">
    <property type="term" value="F:phosphorelay sensor kinase activity"/>
    <property type="evidence" value="ECO:0007669"/>
    <property type="project" value="InterPro"/>
</dbReference>
<dbReference type="GO" id="GO:0005886">
    <property type="term" value="C:plasma membrane"/>
    <property type="evidence" value="ECO:0007669"/>
    <property type="project" value="TreeGrafter"/>
</dbReference>
<keyword evidence="10" id="KW-0812">Transmembrane</keyword>
<dbReference type="InterPro" id="IPR005467">
    <property type="entry name" value="His_kinase_dom"/>
</dbReference>
<feature type="domain" description="Histidine kinase" evidence="11">
    <location>
        <begin position="447"/>
        <end position="670"/>
    </location>
</feature>
<dbReference type="SUPFAM" id="SSF55874">
    <property type="entry name" value="ATPase domain of HSP90 chaperone/DNA topoisomerase II/histidine kinase"/>
    <property type="match status" value="2"/>
</dbReference>
<dbReference type="EMBL" id="BDQX01000171">
    <property type="protein sequence ID" value="GBG08697.1"/>
    <property type="molecule type" value="Genomic_DNA"/>
</dbReference>
<dbReference type="AlphaFoldDB" id="A0A2R5EQ42"/>
<evidence type="ECO:0000256" key="1">
    <source>
        <dbReference type="ARBA" id="ARBA00000085"/>
    </source>
</evidence>
<dbReference type="EC" id="2.7.13.3" evidence="2"/>
<evidence type="ECO:0000256" key="10">
    <source>
        <dbReference type="SAM" id="Phobius"/>
    </source>
</evidence>
<dbReference type="PANTHER" id="PTHR43047">
    <property type="entry name" value="TWO-COMPONENT HISTIDINE PROTEIN KINASE"/>
    <property type="match status" value="1"/>
</dbReference>
<dbReference type="InterPro" id="IPR011006">
    <property type="entry name" value="CheY-like_superfamily"/>
</dbReference>